<sequence length="157" mass="17355">MAEKTYPMTAEGKQKLQKQLDDLRLHKRPEVIKRIKIALGYGDLSENTEYSSAKNEQSLLEGKIQTIEHMLQYSKVVDNSDVSTDVVNVGKVVTFKDMKSGSTMKYEIVGQSEADPLKGKISNDSPIAKGLMGKKQGQTVDIKIPAGVMKAKIVKVE</sequence>
<keyword evidence="12" id="KW-0251">Elongation factor</keyword>
<feature type="domain" description="Transcription elongation factor GreA/GreB C-terminal" evidence="10">
    <location>
        <begin position="83"/>
        <end position="157"/>
    </location>
</feature>
<evidence type="ECO:0000256" key="2">
    <source>
        <dbReference type="ARBA" id="ARBA00013729"/>
    </source>
</evidence>
<keyword evidence="3 8" id="KW-0805">Transcription regulation</keyword>
<dbReference type="InterPro" id="IPR028624">
    <property type="entry name" value="Tscrpt_elong_fac_GreA/B"/>
</dbReference>
<evidence type="ECO:0000313" key="12">
    <source>
        <dbReference type="EMBL" id="QBP18652.1"/>
    </source>
</evidence>
<comment type="function">
    <text evidence="6 8 9">Necessary for efficient RNA polymerase transcription elongation past template-encoded arresting sites. The arresting sites in DNA have the property of trapping a certain fraction of elongating RNA polymerases that pass through, resulting in locked ternary complexes. Cleavage of the nascent transcript by cleavage factors such as GreA or GreB allows the resumption of elongation from the new 3'terminus. GreA releases sequences of 2 to 3 nucleotides.</text>
</comment>
<evidence type="ECO:0000256" key="6">
    <source>
        <dbReference type="ARBA" id="ARBA00024916"/>
    </source>
</evidence>
<dbReference type="Gene3D" id="1.10.287.180">
    <property type="entry name" value="Transcription elongation factor, GreA/GreB, N-terminal domain"/>
    <property type="match status" value="1"/>
</dbReference>
<dbReference type="Pfam" id="PF03449">
    <property type="entry name" value="GreA_GreB_N"/>
    <property type="match status" value="1"/>
</dbReference>
<dbReference type="InterPro" id="IPR001437">
    <property type="entry name" value="Tscrpt_elong_fac_GreA/B_C"/>
</dbReference>
<keyword evidence="4 8" id="KW-0238">DNA-binding</keyword>
<dbReference type="PIRSF" id="PIRSF006092">
    <property type="entry name" value="GreA_GreB"/>
    <property type="match status" value="1"/>
</dbReference>
<gene>
    <name evidence="8 12" type="primary">greA</name>
    <name evidence="12" type="ORF">ELX58_05815</name>
</gene>
<dbReference type="InterPro" id="IPR006359">
    <property type="entry name" value="Tscrpt_elong_fac_GreA"/>
</dbReference>
<dbReference type="SUPFAM" id="SSF46557">
    <property type="entry name" value="GreA transcript cleavage protein, N-terminal domain"/>
    <property type="match status" value="1"/>
</dbReference>
<dbReference type="Gene3D" id="3.10.50.30">
    <property type="entry name" value="Transcription elongation factor, GreA/GreB, C-terminal domain"/>
    <property type="match status" value="1"/>
</dbReference>
<dbReference type="NCBIfam" id="TIGR01462">
    <property type="entry name" value="greA"/>
    <property type="match status" value="1"/>
</dbReference>
<dbReference type="Pfam" id="PF01272">
    <property type="entry name" value="GreA_GreB"/>
    <property type="match status" value="1"/>
</dbReference>
<dbReference type="InterPro" id="IPR022691">
    <property type="entry name" value="Tscrpt_elong_fac_GreA/B_N"/>
</dbReference>
<feature type="domain" description="Transcription elongation factor GreA/GreB N-terminal" evidence="11">
    <location>
        <begin position="7"/>
        <end position="76"/>
    </location>
</feature>
<dbReference type="NCBIfam" id="NF001263">
    <property type="entry name" value="PRK00226.1-4"/>
    <property type="match status" value="1"/>
</dbReference>
<evidence type="ECO:0000259" key="10">
    <source>
        <dbReference type="Pfam" id="PF01272"/>
    </source>
</evidence>
<dbReference type="OrthoDB" id="9808774at2"/>
<proteinExistence type="inferred from homology"/>
<dbReference type="FunFam" id="1.10.287.180:FF:000001">
    <property type="entry name" value="Transcription elongation factor GreA"/>
    <property type="match status" value="1"/>
</dbReference>
<dbReference type="PANTHER" id="PTHR30437">
    <property type="entry name" value="TRANSCRIPTION ELONGATION FACTOR GREA"/>
    <property type="match status" value="1"/>
</dbReference>
<keyword evidence="13" id="KW-1185">Reference proteome</keyword>
<evidence type="ECO:0000256" key="3">
    <source>
        <dbReference type="ARBA" id="ARBA00023015"/>
    </source>
</evidence>
<dbReference type="InterPro" id="IPR023459">
    <property type="entry name" value="Tscrpt_elong_fac_GreA/B_fam"/>
</dbReference>
<reference evidence="13" key="1">
    <citation type="submission" date="2018-12" db="EMBL/GenBank/DDBJ databases">
        <title>A new species of lactobacillus.</title>
        <authorList>
            <person name="Jian Y."/>
            <person name="Xin L."/>
            <person name="Hong Z.J."/>
            <person name="Ming L.Z."/>
            <person name="Hong X.Z."/>
        </authorList>
    </citation>
    <scope>NUCLEOTIDE SEQUENCE [LARGE SCALE GENOMIC DNA]</scope>
    <source>
        <strain evidence="13">HSLZ-75</strain>
    </source>
</reference>
<evidence type="ECO:0000256" key="4">
    <source>
        <dbReference type="ARBA" id="ARBA00023125"/>
    </source>
</evidence>
<dbReference type="AlphaFoldDB" id="A0A4P6ZMJ2"/>
<dbReference type="GO" id="GO:0003746">
    <property type="term" value="F:translation elongation factor activity"/>
    <property type="evidence" value="ECO:0007669"/>
    <property type="project" value="UniProtKB-KW"/>
</dbReference>
<evidence type="ECO:0000259" key="11">
    <source>
        <dbReference type="Pfam" id="PF03449"/>
    </source>
</evidence>
<dbReference type="InterPro" id="IPR036953">
    <property type="entry name" value="GreA/GreB_C_sf"/>
</dbReference>
<dbReference type="GO" id="GO:0003677">
    <property type="term" value="F:DNA binding"/>
    <property type="evidence" value="ECO:0007669"/>
    <property type="project" value="UniProtKB-UniRule"/>
</dbReference>
<dbReference type="KEGG" id="lji:ELX58_05815"/>
<dbReference type="SUPFAM" id="SSF54534">
    <property type="entry name" value="FKBP-like"/>
    <property type="match status" value="1"/>
</dbReference>
<evidence type="ECO:0000256" key="7">
    <source>
        <dbReference type="ARBA" id="ARBA00030776"/>
    </source>
</evidence>
<dbReference type="GO" id="GO:0032784">
    <property type="term" value="P:regulation of DNA-templated transcription elongation"/>
    <property type="evidence" value="ECO:0007669"/>
    <property type="project" value="UniProtKB-UniRule"/>
</dbReference>
<organism evidence="12 13">
    <name type="scientific">Acetilactobacillus jinshanensis</name>
    <dbReference type="NCBI Taxonomy" id="1720083"/>
    <lineage>
        <taxon>Bacteria</taxon>
        <taxon>Bacillati</taxon>
        <taxon>Bacillota</taxon>
        <taxon>Bacilli</taxon>
        <taxon>Lactobacillales</taxon>
        <taxon>Lactobacillaceae</taxon>
        <taxon>Acetilactobacillus</taxon>
    </lineage>
</organism>
<dbReference type="PANTHER" id="PTHR30437:SF4">
    <property type="entry name" value="TRANSCRIPTION ELONGATION FACTOR GREA"/>
    <property type="match status" value="1"/>
</dbReference>
<evidence type="ECO:0000256" key="8">
    <source>
        <dbReference type="HAMAP-Rule" id="MF_00105"/>
    </source>
</evidence>
<dbReference type="GO" id="GO:0006354">
    <property type="term" value="P:DNA-templated transcription elongation"/>
    <property type="evidence" value="ECO:0007669"/>
    <property type="project" value="TreeGrafter"/>
</dbReference>
<evidence type="ECO:0000256" key="1">
    <source>
        <dbReference type="ARBA" id="ARBA00008213"/>
    </source>
</evidence>
<protein>
    <recommendedName>
        <fullName evidence="2 8">Transcription elongation factor GreA</fullName>
    </recommendedName>
    <alternativeName>
        <fullName evidence="7 8">Transcript cleavage factor GreA</fullName>
    </alternativeName>
</protein>
<dbReference type="EMBL" id="CP034726">
    <property type="protein sequence ID" value="QBP18652.1"/>
    <property type="molecule type" value="Genomic_DNA"/>
</dbReference>
<dbReference type="HAMAP" id="MF_00105">
    <property type="entry name" value="GreA_GreB"/>
    <property type="match status" value="1"/>
</dbReference>
<keyword evidence="5 8" id="KW-0804">Transcription</keyword>
<dbReference type="RefSeq" id="WP_133442210.1">
    <property type="nucleotide sequence ID" value="NZ_CP034726.1"/>
</dbReference>
<evidence type="ECO:0000256" key="5">
    <source>
        <dbReference type="ARBA" id="ARBA00023163"/>
    </source>
</evidence>
<accession>A0A4P6ZMJ2</accession>
<dbReference type="GO" id="GO:0070063">
    <property type="term" value="F:RNA polymerase binding"/>
    <property type="evidence" value="ECO:0007669"/>
    <property type="project" value="InterPro"/>
</dbReference>
<evidence type="ECO:0000313" key="13">
    <source>
        <dbReference type="Proteomes" id="UP000294321"/>
    </source>
</evidence>
<dbReference type="FunFam" id="3.10.50.30:FF:000001">
    <property type="entry name" value="Transcription elongation factor GreA"/>
    <property type="match status" value="1"/>
</dbReference>
<keyword evidence="12" id="KW-0648">Protein biosynthesis</keyword>
<dbReference type="InterPro" id="IPR036805">
    <property type="entry name" value="Tscrpt_elong_fac_GreA/B_N_sf"/>
</dbReference>
<comment type="similarity">
    <text evidence="1 8 9">Belongs to the GreA/GreB family.</text>
</comment>
<dbReference type="Proteomes" id="UP000294321">
    <property type="component" value="Chromosome"/>
</dbReference>
<name>A0A4P6ZMJ2_9LACO</name>
<evidence type="ECO:0000256" key="9">
    <source>
        <dbReference type="RuleBase" id="RU000556"/>
    </source>
</evidence>